<gene>
    <name evidence="4" type="ordered locus">Msil_1758</name>
</gene>
<dbReference type="OrthoDB" id="7413710at2"/>
<dbReference type="PANTHER" id="PTHR46769:SF2">
    <property type="entry name" value="FIBROCYSTIN-L ISOFORM 2 PRECURSOR-RELATED"/>
    <property type="match status" value="1"/>
</dbReference>
<feature type="domain" description="G8" evidence="3">
    <location>
        <begin position="43"/>
        <end position="244"/>
    </location>
</feature>
<evidence type="ECO:0000313" key="5">
    <source>
        <dbReference type="Proteomes" id="UP000002257"/>
    </source>
</evidence>
<dbReference type="HOGENOM" id="CLU_250951_0_0_5"/>
<organism evidence="4 5">
    <name type="scientific">Methylocella silvestris (strain DSM 15510 / CIP 108128 / LMG 27833 / NCIMB 13906 / BL2)</name>
    <dbReference type="NCBI Taxonomy" id="395965"/>
    <lineage>
        <taxon>Bacteria</taxon>
        <taxon>Pseudomonadati</taxon>
        <taxon>Pseudomonadota</taxon>
        <taxon>Alphaproteobacteria</taxon>
        <taxon>Hyphomicrobiales</taxon>
        <taxon>Beijerinckiaceae</taxon>
        <taxon>Methylocella</taxon>
    </lineage>
</organism>
<protein>
    <recommendedName>
        <fullName evidence="3">G8 domain-containing protein</fullName>
    </recommendedName>
</protein>
<dbReference type="PANTHER" id="PTHR46769">
    <property type="entry name" value="POLYCYSTIC KIDNEY AND HEPATIC DISEASE 1 (AUTOSOMAL RECESSIVE)-LIKE 1"/>
    <property type="match status" value="1"/>
</dbReference>
<evidence type="ECO:0000313" key="4">
    <source>
        <dbReference type="EMBL" id="ACK50704.1"/>
    </source>
</evidence>
<name>B8ELS3_METSB</name>
<dbReference type="eggNOG" id="COG4990">
    <property type="taxonomic scope" value="Bacteria"/>
</dbReference>
<reference evidence="4 5" key="1">
    <citation type="journal article" date="2010" name="J. Bacteriol.">
        <title>Complete genome sequence of the aerobic facultative methanotroph Methylocella silvestris BL2.</title>
        <authorList>
            <person name="Chen Y."/>
            <person name="Crombie A."/>
            <person name="Rahman M.T."/>
            <person name="Dedysh S.N."/>
            <person name="Liesack W."/>
            <person name="Stott M.B."/>
            <person name="Alam M."/>
            <person name="Theisen A.R."/>
            <person name="Murrell J.C."/>
            <person name="Dunfield P.F."/>
        </authorList>
    </citation>
    <scope>NUCLEOTIDE SEQUENCE [LARGE SCALE GENOMIC DNA]</scope>
    <source>
        <strain evidence="5">DSM 15510 / CIP 108128 / LMG 27833 / NCIMB 13906 / BL2</strain>
    </source>
</reference>
<dbReference type="EMBL" id="CP001280">
    <property type="protein sequence ID" value="ACK50704.1"/>
    <property type="molecule type" value="Genomic_DNA"/>
</dbReference>
<dbReference type="PROSITE" id="PS51484">
    <property type="entry name" value="G8"/>
    <property type="match status" value="1"/>
</dbReference>
<sequence length="1320" mass="141482">MMCILAAERRHGRSLIKSTMLAVIAALLGAFVAAGPARAQSPECPGGTLPLGSGQSIEISHECHAGSGTYNYNQINITNGGSLIFDEGANTLKIAIDFWASSILIENGGKLIAGSVTDPFGTRGGRLTIHLYGAMPADLHGKGITCKSPKADNGAPCGIDKDIWASNGASEQSLPGGVTDRFYKYDPLPFDDGADGDGNVGFFGAKVLAVSYGGTLQLFGKKGAIYGAEPAPKNSGTSWVRLKGTILGGKNDHTLVVSSPVDWEDGDHFVVTTTDYLANHSEEMVIEDIDKSGEKIKFDALCPTGQKCDNSGAKWTHNGEQYSLASIPARLMFTKKAAETRAAVALLTRSIQIVSGGAAFGKCFAPCDTDPADIYNSFGGQVIARAGFAAFNVQGVEFRQLGQGGRIGHYPVHFHMARKTPAGTFLKDSSINESMTRWVTVHGTQNVLLARNVGYLSIGHGFYLEDAVETDNKLYSNIGIFARAAIKNAQNPRNIPGILSSPDFVPIPKYMGDVTTPSVFWITNGWNDFQGNMAAGAALCGVCYWQAPAQICGGSLKMTWDSYAGTQSATRVGTSPLMNFDGNFCTSAMTSFQTVGYTEACVGVGPTDTPSTPAVPVPNPLAPSTGAVAPPNCGAGTKWPICAGDYYPNLDQGQLGHGSKCPATGPCNQETAPICQDADETNCVPTVINDYTTSFNYASYNFAAVWLRTRWHLVSNSFISDVQNAGLSFISGGDYTHSSAIKGLWELALKTVFVGQTQPSTKPYGYASALSPFNKETGLTCDYSADQTRACTSVKNSMVMGPFTAFSVAQHMFNIYDGPAHQDSNAYIDIKKIDIGPKADKDSTVYWQVSGIPKAVLVDKVNPIAKNRCYIPNAAVGWKQPNGFYYPPNFRSRNLFFEDVDIRHLVIVPQHNPNTYITNPAQTAARYCTSNSTTFGEFSSVDRQTELTDVDGSLTGFAKTTSVNEDPFFTAPIEGVECQSDGAVTEGGTARTSPYEYLTTVVYPEATRHVSPPPPDAGYLSCGDTEWDSEATNPRQFGVPLYREYQTGSEWLKKATPEFIRMAGMNLCQRETMTVNNGHYFFDTTASKTTQTTAPWKPQDIRKIGNDPPINFGGLISVFKAGQTYDFFNVFATEKTAQTYEMYVGPEFVVADGFKRIRVDVRNAPFVISPDSSNPGSIVPAYDPATGILKVTLNLSAYQSDFDGAKRGHCVPQSFCSYVGSTCVGAAAPYPPSNLTKAERDITCGYAGKDIDCPNGGCIGFSVKMPPKFVASDQTTAQALPAKAASCFPNDATWNVTPLAALKPLAGSCFNAPLVKNFCK</sequence>
<dbReference type="InterPro" id="IPR019316">
    <property type="entry name" value="G8_domain"/>
</dbReference>
<keyword evidence="1" id="KW-0732">Signal</keyword>
<evidence type="ECO:0000259" key="3">
    <source>
        <dbReference type="PROSITE" id="PS51484"/>
    </source>
</evidence>
<dbReference type="KEGG" id="msl:Msil_1758"/>
<dbReference type="STRING" id="395965.Msil_1758"/>
<keyword evidence="5" id="KW-1185">Reference proteome</keyword>
<dbReference type="Proteomes" id="UP000002257">
    <property type="component" value="Chromosome"/>
</dbReference>
<evidence type="ECO:0000256" key="2">
    <source>
        <dbReference type="ARBA" id="ARBA00023180"/>
    </source>
</evidence>
<keyword evidence="2" id="KW-0325">Glycoprotein</keyword>
<dbReference type="InterPro" id="IPR055401">
    <property type="entry name" value="CEMIP_beta-hel_dom"/>
</dbReference>
<dbReference type="Pfam" id="PF10162">
    <property type="entry name" value="G8"/>
    <property type="match status" value="1"/>
</dbReference>
<proteinExistence type="predicted"/>
<dbReference type="InterPro" id="IPR052387">
    <property type="entry name" value="Fibrocystin"/>
</dbReference>
<dbReference type="Pfam" id="PF24606">
    <property type="entry name" value="CEMIP_beta-hel"/>
    <property type="match status" value="1"/>
</dbReference>
<evidence type="ECO:0000256" key="1">
    <source>
        <dbReference type="ARBA" id="ARBA00022729"/>
    </source>
</evidence>
<accession>B8ELS3</accession>